<organism evidence="5">
    <name type="scientific">marine sediment metagenome</name>
    <dbReference type="NCBI Taxonomy" id="412755"/>
    <lineage>
        <taxon>unclassified sequences</taxon>
        <taxon>metagenomes</taxon>
        <taxon>ecological metagenomes</taxon>
    </lineage>
</organism>
<evidence type="ECO:0000256" key="1">
    <source>
        <dbReference type="ARBA" id="ARBA00001974"/>
    </source>
</evidence>
<evidence type="ECO:0000313" key="5">
    <source>
        <dbReference type="EMBL" id="KKM24643.1"/>
    </source>
</evidence>
<dbReference type="Gene3D" id="3.30.9.90">
    <property type="match status" value="1"/>
</dbReference>
<dbReference type="InterPro" id="IPR039651">
    <property type="entry name" value="FixC-like"/>
</dbReference>
<dbReference type="EMBL" id="LAZR01012883">
    <property type="protein sequence ID" value="KKM24643.1"/>
    <property type="molecule type" value="Genomic_DNA"/>
</dbReference>
<dbReference type="AlphaFoldDB" id="A0A0F9KRB0"/>
<dbReference type="PANTHER" id="PTHR43624">
    <property type="entry name" value="ELECTRON TRANSFER FLAVOPROTEIN-QUINONE OXIDOREDUCTASE YDIS-RELATED"/>
    <property type="match status" value="1"/>
</dbReference>
<evidence type="ECO:0008006" key="6">
    <source>
        <dbReference type="Google" id="ProtNLM"/>
    </source>
</evidence>
<protein>
    <recommendedName>
        <fullName evidence="6">Electron transfer flavoprotein</fullName>
    </recommendedName>
</protein>
<dbReference type="GO" id="GO:0016491">
    <property type="term" value="F:oxidoreductase activity"/>
    <property type="evidence" value="ECO:0007669"/>
    <property type="project" value="UniProtKB-KW"/>
</dbReference>
<keyword evidence="4" id="KW-0560">Oxidoreductase</keyword>
<feature type="non-terminal residue" evidence="5">
    <location>
        <position position="1"/>
    </location>
</feature>
<dbReference type="SUPFAM" id="SSF54862">
    <property type="entry name" value="4Fe-4S ferredoxins"/>
    <property type="match status" value="1"/>
</dbReference>
<sequence>YLLHSTSKDKVYTMDLTAAHEYQANFGYSVLMNKLNSWFAKEALDAAEKNGGGVVPGVHVNSIFWDERKGTTIIQTDELEEFEVMAVIAADGVNSEIAEMTGARQKFSTPQLFQGVKVIIKLPEEIINERFGIGSDEGAAHLFAGDVTLNHIGGGFLYTNRNTLSLGAVYHYSSLLEKPTYPHESIDALLKNPFVSELVKDQVPIKPKIDKNLPQEEQFRIKFAVAKLIKTWYEIRDAYLSKAGKDNLINSEKYKTADDIKAKLDHINQQIQEKYGVTFGTDYVEVEYGAKLVPDGKRGMMKKPYFKNVLFVGDAAGRGIFIGPRIEGLNVGIDDAVRASDAISRAIDKNNFSNDYLGEYYTKSINESPYTTDMKQIDADYLKIFLDAAKDIPKDIISAKYGTVLKLMSSGKLRSIAVKFANILGYDRLLPIVESEETFVKVPIEIAERLGETMKASYTPSIPSLDDRVAKLTYNDDHVAHIKVLKPTSEFMKKMVTLCPTKCYSEENGNVLIQHEGCVDCGTCSQETDWKHPRGEKGIHYQYG</sequence>
<comment type="caution">
    <text evidence="5">The sequence shown here is derived from an EMBL/GenBank/DDBJ whole genome shotgun (WGS) entry which is preliminary data.</text>
</comment>
<gene>
    <name evidence="5" type="ORF">LCGC14_1603030</name>
</gene>
<evidence type="ECO:0000256" key="2">
    <source>
        <dbReference type="ARBA" id="ARBA00022630"/>
    </source>
</evidence>
<dbReference type="Gene3D" id="3.50.50.60">
    <property type="entry name" value="FAD/NAD(P)-binding domain"/>
    <property type="match status" value="1"/>
</dbReference>
<dbReference type="Gene3D" id="3.30.70.20">
    <property type="match status" value="1"/>
</dbReference>
<accession>A0A0F9KRB0</accession>
<proteinExistence type="predicted"/>
<keyword evidence="2" id="KW-0285">Flavoprotein</keyword>
<comment type="cofactor">
    <cofactor evidence="1">
        <name>FAD</name>
        <dbReference type="ChEBI" id="CHEBI:57692"/>
    </cofactor>
</comment>
<dbReference type="SUPFAM" id="SSF51905">
    <property type="entry name" value="FAD/NAD(P)-binding domain"/>
    <property type="match status" value="1"/>
</dbReference>
<dbReference type="PANTHER" id="PTHR43624:SF2">
    <property type="entry name" value="ELECTRON TRANSFER FLAVOPROTEIN-QUINONE OXIDOREDUCTASE YDIS-RELATED"/>
    <property type="match status" value="1"/>
</dbReference>
<evidence type="ECO:0000256" key="4">
    <source>
        <dbReference type="ARBA" id="ARBA00023002"/>
    </source>
</evidence>
<evidence type="ECO:0000256" key="3">
    <source>
        <dbReference type="ARBA" id="ARBA00022827"/>
    </source>
</evidence>
<reference evidence="5" key="1">
    <citation type="journal article" date="2015" name="Nature">
        <title>Complex archaea that bridge the gap between prokaryotes and eukaryotes.</title>
        <authorList>
            <person name="Spang A."/>
            <person name="Saw J.H."/>
            <person name="Jorgensen S.L."/>
            <person name="Zaremba-Niedzwiedzka K."/>
            <person name="Martijn J."/>
            <person name="Lind A.E."/>
            <person name="van Eijk R."/>
            <person name="Schleper C."/>
            <person name="Guy L."/>
            <person name="Ettema T.J."/>
        </authorList>
    </citation>
    <scope>NUCLEOTIDE SEQUENCE</scope>
</reference>
<name>A0A0F9KRB0_9ZZZZ</name>
<dbReference type="SUPFAM" id="SSF54373">
    <property type="entry name" value="FAD-linked reductases, C-terminal domain"/>
    <property type="match status" value="1"/>
</dbReference>
<dbReference type="InterPro" id="IPR036188">
    <property type="entry name" value="FAD/NAD-bd_sf"/>
</dbReference>
<keyword evidence="3" id="KW-0274">FAD</keyword>